<name>A0A2G9SDJ3_AQUCT</name>
<sequence>MHTVSTCAICHHGISMYAFCGCNPFLATQVAERKGLYPRNTSIVPK</sequence>
<proteinExistence type="predicted"/>
<reference evidence="1" key="2">
    <citation type="submission" date="2017-08" db="EMBL/GenBank/DDBJ databases">
        <title>Assembly of the North American Bullfrog Genome.</title>
        <authorList>
            <person name="Warren R.L."/>
            <person name="Vandervalk B.P."/>
            <person name="Kucuk E."/>
            <person name="Birol I."/>
            <person name="Helbing C."/>
            <person name="Pandoh P."/>
            <person name="Behsaz B."/>
            <person name="Mohamadi H."/>
            <person name="Chu J."/>
            <person name="Jackman S."/>
            <person name="Hammond S.A."/>
            <person name="Veldhoen N."/>
            <person name="Kirk H."/>
            <person name="Zhao Y."/>
            <person name="Coope R."/>
            <person name="Pleasance S."/>
            <person name="Moore R."/>
            <person name="Holt R."/>
        </authorList>
    </citation>
    <scope>NUCLEOTIDE SEQUENCE</scope>
    <source>
        <strain evidence="1">Bruno</strain>
        <tissue evidence="1">Liver</tissue>
    </source>
</reference>
<dbReference type="AlphaFoldDB" id="A0A2G9SDJ3"/>
<evidence type="ECO:0000313" key="2">
    <source>
        <dbReference type="Proteomes" id="UP000228934"/>
    </source>
</evidence>
<protein>
    <submittedName>
        <fullName evidence="1">Uncharacterized protein</fullName>
    </submittedName>
</protein>
<organism evidence="1 2">
    <name type="scientific">Aquarana catesbeiana</name>
    <name type="common">American bullfrog</name>
    <name type="synonym">Rana catesbeiana</name>
    <dbReference type="NCBI Taxonomy" id="8400"/>
    <lineage>
        <taxon>Eukaryota</taxon>
        <taxon>Metazoa</taxon>
        <taxon>Chordata</taxon>
        <taxon>Craniata</taxon>
        <taxon>Vertebrata</taxon>
        <taxon>Euteleostomi</taxon>
        <taxon>Amphibia</taxon>
        <taxon>Batrachia</taxon>
        <taxon>Anura</taxon>
        <taxon>Neobatrachia</taxon>
        <taxon>Ranoidea</taxon>
        <taxon>Ranidae</taxon>
        <taxon>Aquarana</taxon>
    </lineage>
</organism>
<keyword evidence="2" id="KW-1185">Reference proteome</keyword>
<dbReference type="Proteomes" id="UP000228934">
    <property type="component" value="Unassembled WGS sequence"/>
</dbReference>
<gene>
    <name evidence="1" type="ORF">AB205_0005480</name>
</gene>
<accession>A0A2G9SDJ3</accession>
<dbReference type="EMBL" id="KV924344">
    <property type="protein sequence ID" value="PIO38196.1"/>
    <property type="molecule type" value="Genomic_DNA"/>
</dbReference>
<reference evidence="2" key="1">
    <citation type="journal article" date="2017" name="Nat. Commun.">
        <title>The North American bullfrog draft genome provides insight into hormonal regulation of long noncoding RNA.</title>
        <authorList>
            <person name="Hammond S.A."/>
            <person name="Warren R.L."/>
            <person name="Vandervalk B.P."/>
            <person name="Kucuk E."/>
            <person name="Khan H."/>
            <person name="Gibb E.A."/>
            <person name="Pandoh P."/>
            <person name="Kirk H."/>
            <person name="Zhao Y."/>
            <person name="Jones M."/>
            <person name="Mungall A.J."/>
            <person name="Coope R."/>
            <person name="Pleasance S."/>
            <person name="Moore R.A."/>
            <person name="Holt R.A."/>
            <person name="Round J.M."/>
            <person name="Ohora S."/>
            <person name="Walle B.V."/>
            <person name="Veldhoen N."/>
            <person name="Helbing C.C."/>
            <person name="Birol I."/>
        </authorList>
    </citation>
    <scope>NUCLEOTIDE SEQUENCE [LARGE SCALE GENOMIC DNA]</scope>
</reference>
<dbReference type="EMBL" id="KV924344">
    <property type="protein sequence ID" value="PIO38197.1"/>
    <property type="molecule type" value="Genomic_DNA"/>
</dbReference>
<evidence type="ECO:0000313" key="1">
    <source>
        <dbReference type="EMBL" id="PIO38197.1"/>
    </source>
</evidence>
<dbReference type="EMBL" id="KV924344">
    <property type="protein sequence ID" value="PIO38198.1"/>
    <property type="molecule type" value="Genomic_DNA"/>
</dbReference>